<sequence>MQTESENLVTKISSNVFYKEFTFHKNDFITPDGQKELADNVMWIDDLLFIIQVKERNIRDVKTELEENKWFDNTVLKKAKNQVKDSLNFFSLYTEIKVKNVRNHTVDISKADTTRINKLIIYKSNSSLIAAENRSLKFCRSSVIGNIHLFDVEDYLGICEILITPSELDQYLKFREKIFLKHPEIITSYPEQYILGHFLKTDYVSTINPEHIQSFTKLKSDFDDFDLSFMLENFVDKIPVESDRSPDVYYPIIREIAKLNRNELAMFKERYSKMIEHVKENSFSVPYRFMVSRTGCGFVFIPLMNDVAALWKNALLNSIDVYKYKRQLSKCLGVSAYKDGEYFNLNWGFAQHDWEHDEELEEALRQEEGFYGDGEIKYVDRYKFTD</sequence>
<organism evidence="1 2">
    <name type="scientific">Flavobacterium macacae</name>
    <dbReference type="NCBI Taxonomy" id="2488993"/>
    <lineage>
        <taxon>Bacteria</taxon>
        <taxon>Pseudomonadati</taxon>
        <taxon>Bacteroidota</taxon>
        <taxon>Flavobacteriia</taxon>
        <taxon>Flavobacteriales</taxon>
        <taxon>Flavobacteriaceae</taxon>
        <taxon>Flavobacterium</taxon>
    </lineage>
</organism>
<comment type="caution">
    <text evidence="1">The sequence shown here is derived from an EMBL/GenBank/DDBJ whole genome shotgun (WGS) entry which is preliminary data.</text>
</comment>
<gene>
    <name evidence="1" type="ORF">EG849_10185</name>
</gene>
<name>A0A3P3WB42_9FLAO</name>
<evidence type="ECO:0000313" key="1">
    <source>
        <dbReference type="EMBL" id="RRJ90829.1"/>
    </source>
</evidence>
<protein>
    <submittedName>
        <fullName evidence="1">Uncharacterized protein</fullName>
    </submittedName>
</protein>
<dbReference type="OrthoDB" id="8410020at2"/>
<dbReference type="EMBL" id="RQVR01000010">
    <property type="protein sequence ID" value="RRJ90829.1"/>
    <property type="molecule type" value="Genomic_DNA"/>
</dbReference>
<reference evidence="1 2" key="1">
    <citation type="submission" date="2018-11" db="EMBL/GenBank/DDBJ databases">
        <title>Flavobacterium sp. nov., YIM 102600 draft genome.</title>
        <authorList>
            <person name="Li G."/>
            <person name="Jiang Y."/>
        </authorList>
    </citation>
    <scope>NUCLEOTIDE SEQUENCE [LARGE SCALE GENOMIC DNA]</scope>
    <source>
        <strain evidence="1 2">YIM 102600</strain>
    </source>
</reference>
<evidence type="ECO:0000313" key="2">
    <source>
        <dbReference type="Proteomes" id="UP000271937"/>
    </source>
</evidence>
<dbReference type="Proteomes" id="UP000271937">
    <property type="component" value="Unassembled WGS sequence"/>
</dbReference>
<proteinExistence type="predicted"/>
<dbReference type="RefSeq" id="WP_125012977.1">
    <property type="nucleotide sequence ID" value="NZ_RQVR01000010.1"/>
</dbReference>
<dbReference type="AlphaFoldDB" id="A0A3P3WB42"/>
<keyword evidence="2" id="KW-1185">Reference proteome</keyword>
<accession>A0A3P3WB42</accession>